<sequence length="138" mass="15177">MSAEADTLHGSVGEQQKSTSQISDSTDHKILSDEGDTKSSTSATEDPEANQEDDVEGDEEEHISEGEAQEEEPGDSAGIVREEEETEGDEDLDKICQTSVWMLPYVIQMPDPAPIDEHFDPGSSLESIERSLRSYRFA</sequence>
<reference evidence="3" key="3">
    <citation type="submission" date="2015-06" db="UniProtKB">
        <authorList>
            <consortium name="EnsemblMetazoa"/>
        </authorList>
    </citation>
    <scope>IDENTIFICATION</scope>
</reference>
<evidence type="ECO:0000313" key="4">
    <source>
        <dbReference type="Proteomes" id="UP000014760"/>
    </source>
</evidence>
<keyword evidence="4" id="KW-1185">Reference proteome</keyword>
<dbReference type="HOGENOM" id="CLU_1857183_0_0_1"/>
<dbReference type="Proteomes" id="UP000014760">
    <property type="component" value="Unassembled WGS sequence"/>
</dbReference>
<dbReference type="EMBL" id="KB302153">
    <property type="protein sequence ID" value="ELU04774.1"/>
    <property type="molecule type" value="Genomic_DNA"/>
</dbReference>
<gene>
    <name evidence="2" type="ORF">CAPTEDRAFT_186061</name>
</gene>
<name>R7UE08_CAPTE</name>
<protein>
    <submittedName>
        <fullName evidence="2 3">Uncharacterized protein</fullName>
    </submittedName>
</protein>
<feature type="compositionally biased region" description="Acidic residues" evidence="1">
    <location>
        <begin position="45"/>
        <end position="74"/>
    </location>
</feature>
<accession>R7UE08</accession>
<evidence type="ECO:0000313" key="3">
    <source>
        <dbReference type="EnsemblMetazoa" id="CapteP186061"/>
    </source>
</evidence>
<evidence type="ECO:0000313" key="2">
    <source>
        <dbReference type="EMBL" id="ELU04774.1"/>
    </source>
</evidence>
<dbReference type="EMBL" id="AMQN01008086">
    <property type="status" value="NOT_ANNOTATED_CDS"/>
    <property type="molecule type" value="Genomic_DNA"/>
</dbReference>
<organism evidence="2">
    <name type="scientific">Capitella teleta</name>
    <name type="common">Polychaete worm</name>
    <dbReference type="NCBI Taxonomy" id="283909"/>
    <lineage>
        <taxon>Eukaryota</taxon>
        <taxon>Metazoa</taxon>
        <taxon>Spiralia</taxon>
        <taxon>Lophotrochozoa</taxon>
        <taxon>Annelida</taxon>
        <taxon>Polychaeta</taxon>
        <taxon>Sedentaria</taxon>
        <taxon>Scolecida</taxon>
        <taxon>Capitellidae</taxon>
        <taxon>Capitella</taxon>
    </lineage>
</organism>
<reference evidence="4" key="1">
    <citation type="submission" date="2012-12" db="EMBL/GenBank/DDBJ databases">
        <authorList>
            <person name="Hellsten U."/>
            <person name="Grimwood J."/>
            <person name="Chapman J.A."/>
            <person name="Shapiro H."/>
            <person name="Aerts A."/>
            <person name="Otillar R.P."/>
            <person name="Terry A.Y."/>
            <person name="Boore J.L."/>
            <person name="Simakov O."/>
            <person name="Marletaz F."/>
            <person name="Cho S.-J."/>
            <person name="Edsinger-Gonzales E."/>
            <person name="Havlak P."/>
            <person name="Kuo D.-H."/>
            <person name="Larsson T."/>
            <person name="Lv J."/>
            <person name="Arendt D."/>
            <person name="Savage R."/>
            <person name="Osoegawa K."/>
            <person name="de Jong P."/>
            <person name="Lindberg D.R."/>
            <person name="Seaver E.C."/>
            <person name="Weisblat D.A."/>
            <person name="Putnam N.H."/>
            <person name="Grigoriev I.V."/>
            <person name="Rokhsar D.S."/>
        </authorList>
    </citation>
    <scope>NUCLEOTIDE SEQUENCE</scope>
    <source>
        <strain evidence="4">I ESC-2004</strain>
    </source>
</reference>
<feature type="compositionally biased region" description="Polar residues" evidence="1">
    <location>
        <begin position="13"/>
        <end position="24"/>
    </location>
</feature>
<dbReference type="AlphaFoldDB" id="R7UE08"/>
<reference evidence="2 4" key="2">
    <citation type="journal article" date="2013" name="Nature">
        <title>Insights into bilaterian evolution from three spiralian genomes.</title>
        <authorList>
            <person name="Simakov O."/>
            <person name="Marletaz F."/>
            <person name="Cho S.J."/>
            <person name="Edsinger-Gonzales E."/>
            <person name="Havlak P."/>
            <person name="Hellsten U."/>
            <person name="Kuo D.H."/>
            <person name="Larsson T."/>
            <person name="Lv J."/>
            <person name="Arendt D."/>
            <person name="Savage R."/>
            <person name="Osoegawa K."/>
            <person name="de Jong P."/>
            <person name="Grimwood J."/>
            <person name="Chapman J.A."/>
            <person name="Shapiro H."/>
            <person name="Aerts A."/>
            <person name="Otillar R.P."/>
            <person name="Terry A.Y."/>
            <person name="Boore J.L."/>
            <person name="Grigoriev I.V."/>
            <person name="Lindberg D.R."/>
            <person name="Seaver E.C."/>
            <person name="Weisblat D.A."/>
            <person name="Putnam N.H."/>
            <person name="Rokhsar D.S."/>
        </authorList>
    </citation>
    <scope>NUCLEOTIDE SEQUENCE</scope>
    <source>
        <strain evidence="2 4">I ESC-2004</strain>
    </source>
</reference>
<dbReference type="EnsemblMetazoa" id="CapteT186061">
    <property type="protein sequence ID" value="CapteP186061"/>
    <property type="gene ID" value="CapteG186061"/>
</dbReference>
<feature type="compositionally biased region" description="Acidic residues" evidence="1">
    <location>
        <begin position="82"/>
        <end position="92"/>
    </location>
</feature>
<feature type="region of interest" description="Disordered" evidence="1">
    <location>
        <begin position="1"/>
        <end position="95"/>
    </location>
</feature>
<evidence type="ECO:0000256" key="1">
    <source>
        <dbReference type="SAM" id="MobiDB-lite"/>
    </source>
</evidence>
<proteinExistence type="predicted"/>
<feature type="compositionally biased region" description="Basic and acidic residues" evidence="1">
    <location>
        <begin position="25"/>
        <end position="37"/>
    </location>
</feature>